<accession>A0A6N6JG04</accession>
<dbReference type="InterPro" id="IPR029058">
    <property type="entry name" value="AB_hydrolase_fold"/>
</dbReference>
<dbReference type="Proteomes" id="UP000436822">
    <property type="component" value="Unassembled WGS sequence"/>
</dbReference>
<dbReference type="GO" id="GO:0047372">
    <property type="term" value="F:monoacylglycerol lipase activity"/>
    <property type="evidence" value="ECO:0007669"/>
    <property type="project" value="TreeGrafter"/>
</dbReference>
<gene>
    <name evidence="2" type="ORF">KIN_23550</name>
</gene>
<dbReference type="InterPro" id="IPR050266">
    <property type="entry name" value="AB_hydrolase_sf"/>
</dbReference>
<comment type="caution">
    <text evidence="2">The sequence shown here is derived from an EMBL/GenBank/DDBJ whole genome shotgun (WGS) entry which is preliminary data.</text>
</comment>
<dbReference type="PANTHER" id="PTHR43798:SF5">
    <property type="entry name" value="MONOACYLGLYCEROL LIPASE ABHD6"/>
    <property type="match status" value="1"/>
</dbReference>
<evidence type="ECO:0000313" key="2">
    <source>
        <dbReference type="EMBL" id="GFE65281.1"/>
    </source>
</evidence>
<dbReference type="PRINTS" id="PR00412">
    <property type="entry name" value="EPOXHYDRLASE"/>
</dbReference>
<dbReference type="InterPro" id="IPR000073">
    <property type="entry name" value="AB_hydrolase_1"/>
</dbReference>
<dbReference type="InterPro" id="IPR000639">
    <property type="entry name" value="Epox_hydrolase-like"/>
</dbReference>
<dbReference type="OrthoDB" id="9804723at2"/>
<dbReference type="PANTHER" id="PTHR43798">
    <property type="entry name" value="MONOACYLGLYCEROL LIPASE"/>
    <property type="match status" value="1"/>
</dbReference>
<organism evidence="2 3">
    <name type="scientific">Litoreibacter roseus</name>
    <dbReference type="NCBI Taxonomy" id="2601869"/>
    <lineage>
        <taxon>Bacteria</taxon>
        <taxon>Pseudomonadati</taxon>
        <taxon>Pseudomonadota</taxon>
        <taxon>Alphaproteobacteria</taxon>
        <taxon>Rhodobacterales</taxon>
        <taxon>Roseobacteraceae</taxon>
        <taxon>Litoreibacter</taxon>
    </lineage>
</organism>
<dbReference type="EMBL" id="BLJE01000002">
    <property type="protein sequence ID" value="GFE65281.1"/>
    <property type="molecule type" value="Genomic_DNA"/>
</dbReference>
<proteinExistence type="predicted"/>
<evidence type="ECO:0000313" key="3">
    <source>
        <dbReference type="Proteomes" id="UP000436822"/>
    </source>
</evidence>
<keyword evidence="2" id="KW-0378">Hydrolase</keyword>
<protein>
    <submittedName>
        <fullName evidence="2">Alpha/beta hydrolase</fullName>
    </submittedName>
</protein>
<dbReference type="RefSeq" id="WP_159807089.1">
    <property type="nucleotide sequence ID" value="NZ_BLJE01000002.1"/>
</dbReference>
<name>A0A6N6JG04_9RHOB</name>
<keyword evidence="3" id="KW-1185">Reference proteome</keyword>
<dbReference type="GO" id="GO:0046464">
    <property type="term" value="P:acylglycerol catabolic process"/>
    <property type="evidence" value="ECO:0007669"/>
    <property type="project" value="TreeGrafter"/>
</dbReference>
<dbReference type="Pfam" id="PF12697">
    <property type="entry name" value="Abhydrolase_6"/>
    <property type="match status" value="1"/>
</dbReference>
<dbReference type="AlphaFoldDB" id="A0A6N6JG04"/>
<evidence type="ECO:0000259" key="1">
    <source>
        <dbReference type="Pfam" id="PF12697"/>
    </source>
</evidence>
<dbReference type="SUPFAM" id="SSF53474">
    <property type="entry name" value="alpha/beta-Hydrolases"/>
    <property type="match status" value="1"/>
</dbReference>
<reference evidence="2 3" key="1">
    <citation type="submission" date="2019-12" db="EMBL/GenBank/DDBJ databases">
        <title>Litoreibacter badius sp. nov., a novel bacteriochlorophyll a-containing bacterium in the genus Litoreibacter.</title>
        <authorList>
            <person name="Kanamuro M."/>
            <person name="Takabe Y."/>
            <person name="Mori K."/>
            <person name="Takaichi S."/>
            <person name="Hanada S."/>
        </authorList>
    </citation>
    <scope>NUCLEOTIDE SEQUENCE [LARGE SCALE GENOMIC DNA]</scope>
    <source>
        <strain evidence="2 3">K6</strain>
    </source>
</reference>
<dbReference type="Gene3D" id="3.40.50.1820">
    <property type="entry name" value="alpha/beta hydrolase"/>
    <property type="match status" value="1"/>
</dbReference>
<dbReference type="GO" id="GO:0016020">
    <property type="term" value="C:membrane"/>
    <property type="evidence" value="ECO:0007669"/>
    <property type="project" value="TreeGrafter"/>
</dbReference>
<feature type="domain" description="AB hydrolase-1" evidence="1">
    <location>
        <begin position="24"/>
        <end position="255"/>
    </location>
</feature>
<dbReference type="PRINTS" id="PR00111">
    <property type="entry name" value="ABHYDROLASE"/>
</dbReference>
<sequence>MPHQQSGGFTTHYIRGGQGEHKALFLHCSLAHARVLDGLTARIANQFNTIAMDLPGHGDSADWDPSRDYQAQARDMALGLLDGPAHLVGHSYGATVALRMAADNPELIRSLTLIEPVFFYAAAQTEPEVAKAYRRASGAFTGAIAAGDLVAAARAFVSDWGGQPWESLKPAQIDYMSARMPLIAAGEAAIVRDTGGIWPKLPKMQMPTVLIEGDCSPPVMAAIQKALCARMPDARREVIEGAGHMVAISHPVEVAGLLAAFVDAQPRNSESS</sequence>